<dbReference type="GO" id="GO:0022857">
    <property type="term" value="F:transmembrane transporter activity"/>
    <property type="evidence" value="ECO:0007669"/>
    <property type="project" value="InterPro"/>
</dbReference>
<feature type="domain" description="Multidrug resistance protein MdtA-like barrel-sandwich hybrid" evidence="3">
    <location>
        <begin position="98"/>
        <end position="240"/>
    </location>
</feature>
<evidence type="ECO:0000256" key="1">
    <source>
        <dbReference type="ARBA" id="ARBA00004196"/>
    </source>
</evidence>
<dbReference type="PANTHER" id="PTHR30158">
    <property type="entry name" value="ACRA/E-RELATED COMPONENT OF DRUG EFFLUX TRANSPORTER"/>
    <property type="match status" value="1"/>
</dbReference>
<dbReference type="GO" id="GO:0046677">
    <property type="term" value="P:response to antibiotic"/>
    <property type="evidence" value="ECO:0007669"/>
    <property type="project" value="TreeGrafter"/>
</dbReference>
<dbReference type="EMBL" id="SJPV01000020">
    <property type="protein sequence ID" value="TWU30817.1"/>
    <property type="molecule type" value="Genomic_DNA"/>
</dbReference>
<dbReference type="Pfam" id="PF25967">
    <property type="entry name" value="RND-MFP_C"/>
    <property type="match status" value="1"/>
</dbReference>
<dbReference type="Gene3D" id="2.40.420.20">
    <property type="match status" value="1"/>
</dbReference>
<dbReference type="NCBIfam" id="TIGR01730">
    <property type="entry name" value="RND_mfp"/>
    <property type="match status" value="1"/>
</dbReference>
<dbReference type="PROSITE" id="PS50096">
    <property type="entry name" value="IQ"/>
    <property type="match status" value="1"/>
</dbReference>
<protein>
    <submittedName>
        <fullName evidence="6">Efflux pump periplasmic linker BepF</fullName>
    </submittedName>
</protein>
<dbReference type="AlphaFoldDB" id="A0A5C6D560"/>
<dbReference type="InterPro" id="IPR058626">
    <property type="entry name" value="MdtA-like_b-barrel"/>
</dbReference>
<comment type="subcellular location">
    <subcellularLocation>
        <location evidence="1">Cell envelope</location>
    </subcellularLocation>
</comment>
<feature type="domain" description="Multidrug resistance protein MdtA-like beta-barrel" evidence="4">
    <location>
        <begin position="270"/>
        <end position="339"/>
    </location>
</feature>
<dbReference type="Gene3D" id="2.40.50.100">
    <property type="match status" value="1"/>
</dbReference>
<accession>A0A5C6D560</accession>
<evidence type="ECO:0000259" key="4">
    <source>
        <dbReference type="Pfam" id="PF25944"/>
    </source>
</evidence>
<evidence type="ECO:0000313" key="7">
    <source>
        <dbReference type="Proteomes" id="UP000319143"/>
    </source>
</evidence>
<organism evidence="6 7">
    <name type="scientific">Novipirellula artificiosorum</name>
    <dbReference type="NCBI Taxonomy" id="2528016"/>
    <lineage>
        <taxon>Bacteria</taxon>
        <taxon>Pseudomonadati</taxon>
        <taxon>Planctomycetota</taxon>
        <taxon>Planctomycetia</taxon>
        <taxon>Pirellulales</taxon>
        <taxon>Pirellulaceae</taxon>
        <taxon>Novipirellula</taxon>
    </lineage>
</organism>
<dbReference type="Gene3D" id="1.10.287.470">
    <property type="entry name" value="Helix hairpin bin"/>
    <property type="match status" value="1"/>
</dbReference>
<dbReference type="Gene3D" id="2.40.30.170">
    <property type="match status" value="1"/>
</dbReference>
<evidence type="ECO:0000313" key="6">
    <source>
        <dbReference type="EMBL" id="TWU30817.1"/>
    </source>
</evidence>
<proteinExistence type="inferred from homology"/>
<dbReference type="RefSeq" id="WP_146531201.1">
    <property type="nucleotide sequence ID" value="NZ_SJPV01000020.1"/>
</dbReference>
<dbReference type="PANTHER" id="PTHR30158:SF10">
    <property type="entry name" value="CATION EFFLUX PUMP"/>
    <property type="match status" value="1"/>
</dbReference>
<reference evidence="6 7" key="1">
    <citation type="submission" date="2019-02" db="EMBL/GenBank/DDBJ databases">
        <title>Deep-cultivation of Planctomycetes and their phenomic and genomic characterization uncovers novel biology.</title>
        <authorList>
            <person name="Wiegand S."/>
            <person name="Jogler M."/>
            <person name="Boedeker C."/>
            <person name="Pinto D."/>
            <person name="Vollmers J."/>
            <person name="Rivas-Marin E."/>
            <person name="Kohn T."/>
            <person name="Peeters S.H."/>
            <person name="Heuer A."/>
            <person name="Rast P."/>
            <person name="Oberbeckmann S."/>
            <person name="Bunk B."/>
            <person name="Jeske O."/>
            <person name="Meyerdierks A."/>
            <person name="Storesund J.E."/>
            <person name="Kallscheuer N."/>
            <person name="Luecker S."/>
            <person name="Lage O.M."/>
            <person name="Pohl T."/>
            <person name="Merkel B.J."/>
            <person name="Hornburger P."/>
            <person name="Mueller R.-W."/>
            <person name="Bruemmer F."/>
            <person name="Labrenz M."/>
            <person name="Spormann A.M."/>
            <person name="Op Den Camp H."/>
            <person name="Overmann J."/>
            <person name="Amann R."/>
            <person name="Jetten M.S.M."/>
            <person name="Mascher T."/>
            <person name="Medema M.H."/>
            <person name="Devos D.P."/>
            <person name="Kaster A.-K."/>
            <person name="Ovreas L."/>
            <person name="Rohde M."/>
            <person name="Galperin M.Y."/>
            <person name="Jogler C."/>
        </authorList>
    </citation>
    <scope>NUCLEOTIDE SEQUENCE [LARGE SCALE GENOMIC DNA]</scope>
    <source>
        <strain evidence="6 7">Poly41</strain>
    </source>
</reference>
<gene>
    <name evidence="6" type="primary">bepF_2</name>
    <name evidence="6" type="ORF">Poly41_65110</name>
</gene>
<evidence type="ECO:0000259" key="5">
    <source>
        <dbReference type="Pfam" id="PF25967"/>
    </source>
</evidence>
<evidence type="ECO:0000256" key="2">
    <source>
        <dbReference type="ARBA" id="ARBA00009477"/>
    </source>
</evidence>
<sequence length="430" mass="47397">MTVKPSKASETQVAVDLCFDPSKTIALPLARRAGVDLPSGRSRWISLFLLWPLVIVAVGCKTEVQQPAAAPPKVTVGHPVQRELTDEDEFNGLLESPEVVELRARVRGHIQKVHFQDGEMVEQGQLLFELDPRPFQVQIDQTVAQSQALEAQKIAADKIVARYKSLLEQNAASAQELEEAVADAGSFEAQVLAKQEEAKTYQLDLEFSRITAPISGRIGRALLTEGNLVNAGGSDPILTTIVSVNPVYAYFSIDERTLQRYMRARQADGEESVVSLRERKIPFRFGLDSDSDFPHEGILEFADNRIDSGTGTVEVRGVVENKQGLFVPGSRVKIRIPAGEPYNAVLIPDTAILSDQDIRYVLVVDDKNVVTRRDITPAKLLDDGLRVILPGRSDEPAITSDDRIIVMGLQRARINYPVEPIQESTSPAEE</sequence>
<dbReference type="InterPro" id="IPR058625">
    <property type="entry name" value="MdtA-like_BSH"/>
</dbReference>
<dbReference type="Pfam" id="PF25917">
    <property type="entry name" value="BSH_RND"/>
    <property type="match status" value="1"/>
</dbReference>
<dbReference type="GO" id="GO:0030313">
    <property type="term" value="C:cell envelope"/>
    <property type="evidence" value="ECO:0007669"/>
    <property type="project" value="UniProtKB-SubCell"/>
</dbReference>
<feature type="domain" description="Multidrug resistance protein MdtA-like C-terminal permuted SH3" evidence="5">
    <location>
        <begin position="343"/>
        <end position="411"/>
    </location>
</feature>
<name>A0A5C6D560_9BACT</name>
<keyword evidence="7" id="KW-1185">Reference proteome</keyword>
<dbReference type="Pfam" id="PF25944">
    <property type="entry name" value="Beta-barrel_RND"/>
    <property type="match status" value="1"/>
</dbReference>
<dbReference type="InterPro" id="IPR058627">
    <property type="entry name" value="MdtA-like_C"/>
</dbReference>
<evidence type="ECO:0000259" key="3">
    <source>
        <dbReference type="Pfam" id="PF25917"/>
    </source>
</evidence>
<comment type="caution">
    <text evidence="6">The sequence shown here is derived from an EMBL/GenBank/DDBJ whole genome shotgun (WGS) entry which is preliminary data.</text>
</comment>
<comment type="similarity">
    <text evidence="2">Belongs to the membrane fusion protein (MFP) (TC 8.A.1) family.</text>
</comment>
<dbReference type="Proteomes" id="UP000319143">
    <property type="component" value="Unassembled WGS sequence"/>
</dbReference>
<dbReference type="GO" id="GO:0005886">
    <property type="term" value="C:plasma membrane"/>
    <property type="evidence" value="ECO:0007669"/>
    <property type="project" value="TreeGrafter"/>
</dbReference>
<dbReference type="SUPFAM" id="SSF111369">
    <property type="entry name" value="HlyD-like secretion proteins"/>
    <property type="match status" value="1"/>
</dbReference>
<dbReference type="OrthoDB" id="9816569at2"/>
<dbReference type="PRINTS" id="PR01490">
    <property type="entry name" value="RTXTOXIND"/>
</dbReference>
<dbReference type="InterPro" id="IPR006143">
    <property type="entry name" value="RND_pump_MFP"/>
</dbReference>